<keyword evidence="3" id="KW-1185">Reference proteome</keyword>
<dbReference type="AlphaFoldDB" id="A0AAW8D9V1"/>
<evidence type="ECO:0000313" key="3">
    <source>
        <dbReference type="Proteomes" id="UP001230951"/>
    </source>
</evidence>
<dbReference type="Proteomes" id="UP001242995">
    <property type="component" value="Unassembled WGS sequence"/>
</dbReference>
<protein>
    <submittedName>
        <fullName evidence="1">Uncharacterized protein</fullName>
    </submittedName>
</protein>
<gene>
    <name evidence="1" type="ORF">J2S90_000015</name>
    <name evidence="2" type="ORF">J2S93_001688</name>
</gene>
<name>A0AAW8D9V1_9MICC</name>
<organism evidence="1 4">
    <name type="scientific">Arthrobacter bambusae</name>
    <dbReference type="NCBI Taxonomy" id="1338426"/>
    <lineage>
        <taxon>Bacteria</taxon>
        <taxon>Bacillati</taxon>
        <taxon>Actinomycetota</taxon>
        <taxon>Actinomycetes</taxon>
        <taxon>Micrococcales</taxon>
        <taxon>Micrococcaceae</taxon>
        <taxon>Arthrobacter</taxon>
    </lineage>
</organism>
<dbReference type="EMBL" id="JAUSRG010000001">
    <property type="protein sequence ID" value="MDP9903075.1"/>
    <property type="molecule type" value="Genomic_DNA"/>
</dbReference>
<proteinExistence type="predicted"/>
<comment type="caution">
    <text evidence="1">The sequence shown here is derived from an EMBL/GenBank/DDBJ whole genome shotgun (WGS) entry which is preliminary data.</text>
</comment>
<accession>A0AAW8D9V1</accession>
<evidence type="ECO:0000313" key="2">
    <source>
        <dbReference type="EMBL" id="MDQ0180272.1"/>
    </source>
</evidence>
<evidence type="ECO:0000313" key="1">
    <source>
        <dbReference type="EMBL" id="MDP9903075.1"/>
    </source>
</evidence>
<evidence type="ECO:0000313" key="4">
    <source>
        <dbReference type="Proteomes" id="UP001242995"/>
    </source>
</evidence>
<sequence length="67" mass="7619">MPFITIGSELGMSRKQQKSRYHFPPRKWYRLFCSPGWHSAHGRQHRQATTGGSIRLAPGIALSRALV</sequence>
<dbReference type="EMBL" id="JAUSTF010000002">
    <property type="protein sequence ID" value="MDQ0180272.1"/>
    <property type="molecule type" value="Genomic_DNA"/>
</dbReference>
<reference evidence="1 3" key="1">
    <citation type="submission" date="2023-07" db="EMBL/GenBank/DDBJ databases">
        <title>Sorghum-associated microbial communities from plants grown in Nebraska, USA.</title>
        <authorList>
            <person name="Schachtman D."/>
        </authorList>
    </citation>
    <scope>NUCLEOTIDE SEQUENCE</scope>
    <source>
        <strain evidence="1">DS1006</strain>
        <strain evidence="2 3">DS1016</strain>
    </source>
</reference>
<dbReference type="Proteomes" id="UP001230951">
    <property type="component" value="Unassembled WGS sequence"/>
</dbReference>